<dbReference type="InterPro" id="IPR028082">
    <property type="entry name" value="Peripla_BP_I"/>
</dbReference>
<dbReference type="PANTHER" id="PTHR30146:SF33">
    <property type="entry name" value="TRANSCRIPTIONAL REGULATOR"/>
    <property type="match status" value="1"/>
</dbReference>
<dbReference type="CDD" id="cd01392">
    <property type="entry name" value="HTH_LacI"/>
    <property type="match status" value="1"/>
</dbReference>
<dbReference type="InterPro" id="IPR000843">
    <property type="entry name" value="HTH_LacI"/>
</dbReference>
<dbReference type="GO" id="GO:0003700">
    <property type="term" value="F:DNA-binding transcription factor activity"/>
    <property type="evidence" value="ECO:0007669"/>
    <property type="project" value="TreeGrafter"/>
</dbReference>
<feature type="domain" description="HTH lacI-type" evidence="4">
    <location>
        <begin position="6"/>
        <end position="60"/>
    </location>
</feature>
<dbReference type="CDD" id="cd06267">
    <property type="entry name" value="PBP1_LacI_sugar_binding-like"/>
    <property type="match status" value="1"/>
</dbReference>
<dbReference type="PROSITE" id="PS00356">
    <property type="entry name" value="HTH_LACI_1"/>
    <property type="match status" value="1"/>
</dbReference>
<dbReference type="Gene3D" id="3.40.50.2300">
    <property type="match status" value="2"/>
</dbReference>
<accession>A0A4P6KE78</accession>
<organism evidence="5 6">
    <name type="scientific">Leucobacter triazinivorans</name>
    <dbReference type="NCBI Taxonomy" id="1784719"/>
    <lineage>
        <taxon>Bacteria</taxon>
        <taxon>Bacillati</taxon>
        <taxon>Actinomycetota</taxon>
        <taxon>Actinomycetes</taxon>
        <taxon>Micrococcales</taxon>
        <taxon>Microbacteriaceae</taxon>
        <taxon>Leucobacter</taxon>
    </lineage>
</organism>
<dbReference type="SUPFAM" id="SSF47413">
    <property type="entry name" value="lambda repressor-like DNA-binding domains"/>
    <property type="match status" value="1"/>
</dbReference>
<keyword evidence="2" id="KW-0238">DNA-binding</keyword>
<name>A0A4P6KE78_9MICO</name>
<protein>
    <submittedName>
        <fullName evidence="5">LacI family transcriptional regulator</fullName>
    </submittedName>
</protein>
<keyword evidence="1" id="KW-0805">Transcription regulation</keyword>
<dbReference type="InterPro" id="IPR010982">
    <property type="entry name" value="Lambda_DNA-bd_dom_sf"/>
</dbReference>
<dbReference type="PROSITE" id="PS50932">
    <property type="entry name" value="HTH_LACI_2"/>
    <property type="match status" value="1"/>
</dbReference>
<dbReference type="OrthoDB" id="3563699at2"/>
<dbReference type="SUPFAM" id="SSF53822">
    <property type="entry name" value="Periplasmic binding protein-like I"/>
    <property type="match status" value="1"/>
</dbReference>
<dbReference type="PANTHER" id="PTHR30146">
    <property type="entry name" value="LACI-RELATED TRANSCRIPTIONAL REPRESSOR"/>
    <property type="match status" value="1"/>
</dbReference>
<dbReference type="KEGG" id="ltr:EVS81_05785"/>
<dbReference type="PRINTS" id="PR00036">
    <property type="entry name" value="HTHLACI"/>
</dbReference>
<dbReference type="RefSeq" id="WP_130109548.1">
    <property type="nucleotide sequence ID" value="NZ_CP035806.1"/>
</dbReference>
<dbReference type="AlphaFoldDB" id="A0A4P6KE78"/>
<evidence type="ECO:0000313" key="6">
    <source>
        <dbReference type="Proteomes" id="UP000289260"/>
    </source>
</evidence>
<proteinExistence type="predicted"/>
<evidence type="ECO:0000256" key="2">
    <source>
        <dbReference type="ARBA" id="ARBA00023125"/>
    </source>
</evidence>
<dbReference type="Pfam" id="PF13377">
    <property type="entry name" value="Peripla_BP_3"/>
    <property type="match status" value="1"/>
</dbReference>
<dbReference type="GO" id="GO:0000976">
    <property type="term" value="F:transcription cis-regulatory region binding"/>
    <property type="evidence" value="ECO:0007669"/>
    <property type="project" value="TreeGrafter"/>
</dbReference>
<dbReference type="Gene3D" id="1.10.260.40">
    <property type="entry name" value="lambda repressor-like DNA-binding domains"/>
    <property type="match status" value="1"/>
</dbReference>
<evidence type="ECO:0000256" key="1">
    <source>
        <dbReference type="ARBA" id="ARBA00023015"/>
    </source>
</evidence>
<gene>
    <name evidence="5" type="ORF">EVS81_05785</name>
</gene>
<dbReference type="SMART" id="SM00354">
    <property type="entry name" value="HTH_LACI"/>
    <property type="match status" value="1"/>
</dbReference>
<reference evidence="5 6" key="1">
    <citation type="submission" date="2019-02" db="EMBL/GenBank/DDBJ databases">
        <authorList>
            <person name="Sun L."/>
            <person name="Pan D."/>
            <person name="Wu X."/>
        </authorList>
    </citation>
    <scope>NUCLEOTIDE SEQUENCE [LARGE SCALE GENOMIC DNA]</scope>
    <source>
        <strain evidence="5 6">JW-1</strain>
    </source>
</reference>
<keyword evidence="3" id="KW-0804">Transcription</keyword>
<evidence type="ECO:0000313" key="5">
    <source>
        <dbReference type="EMBL" id="QBE48410.1"/>
    </source>
</evidence>
<evidence type="ECO:0000256" key="3">
    <source>
        <dbReference type="ARBA" id="ARBA00023163"/>
    </source>
</evidence>
<dbReference type="Pfam" id="PF00356">
    <property type="entry name" value="LacI"/>
    <property type="match status" value="1"/>
</dbReference>
<keyword evidence="6" id="KW-1185">Reference proteome</keyword>
<dbReference type="Proteomes" id="UP000289260">
    <property type="component" value="Chromosome"/>
</dbReference>
<sequence length="340" mass="36568">MMVKKTGLVDIAREAGVSTATVSRVLNDSEKVTAKTRERVLAVVERLNFRPDLSASTLRRGRSKTIGIAVASISQPWYVKLIRALRAEITSRGYTTVVYDLEHSDDVLIEHMENAISLRLAGMVLATGDRLDAAGVHGALENVAASIPLVVIGQRTAGANWPTVRFDDFEASRRAAAELISRRARPLLVIARSTTSHLAQLRVSGALAALHEHPALQGGSHVVDLEGPMSFEVGYAIGSGLGERLRQFGAVFCVNDELALGLARAASEIDIRIPGDLLVLGYGDIDVLPFLTPSLSSVSGDAQHVARDGLSALFSMIQDQPYAEDVIVERSIIHRESTSC</sequence>
<dbReference type="EMBL" id="CP035806">
    <property type="protein sequence ID" value="QBE48410.1"/>
    <property type="molecule type" value="Genomic_DNA"/>
</dbReference>
<evidence type="ECO:0000259" key="4">
    <source>
        <dbReference type="PROSITE" id="PS50932"/>
    </source>
</evidence>
<dbReference type="InterPro" id="IPR046335">
    <property type="entry name" value="LacI/GalR-like_sensor"/>
</dbReference>